<protein>
    <submittedName>
        <fullName evidence="2">Uncharacterized protein</fullName>
    </submittedName>
</protein>
<name>A0A2N5T679_9BASI</name>
<accession>A0A2N5T679</accession>
<feature type="region of interest" description="Disordered" evidence="1">
    <location>
        <begin position="65"/>
        <end position="99"/>
    </location>
</feature>
<evidence type="ECO:0000313" key="3">
    <source>
        <dbReference type="Proteomes" id="UP000235388"/>
    </source>
</evidence>
<evidence type="ECO:0000313" key="2">
    <source>
        <dbReference type="EMBL" id="PLW20978.1"/>
    </source>
</evidence>
<sequence length="164" mass="18395">MLFLGYEPFSDAARFFDPLTHWVVITRDFIVPTVEVDQTEIFISKDLKYLPSAIPDTVQSPLAATKEVTLSTQPKTKRQLPKKSLPPQPQSSSDNSNSNVLFNTEATKVIRCGIERWLRNQAQNVSVATARPNCLPACNSSNSEVAPNQGRHFQLPPEELCRLR</sequence>
<evidence type="ECO:0000256" key="1">
    <source>
        <dbReference type="SAM" id="MobiDB-lite"/>
    </source>
</evidence>
<feature type="compositionally biased region" description="Low complexity" evidence="1">
    <location>
        <begin position="90"/>
        <end position="99"/>
    </location>
</feature>
<dbReference type="Proteomes" id="UP000235388">
    <property type="component" value="Unassembled WGS sequence"/>
</dbReference>
<comment type="caution">
    <text evidence="2">The sequence shown here is derived from an EMBL/GenBank/DDBJ whole genome shotgun (WGS) entry which is preliminary data.</text>
</comment>
<dbReference type="EMBL" id="PGCJ01000789">
    <property type="protein sequence ID" value="PLW20978.1"/>
    <property type="molecule type" value="Genomic_DNA"/>
</dbReference>
<proteinExistence type="predicted"/>
<gene>
    <name evidence="2" type="ORF">PCANC_11276</name>
</gene>
<reference evidence="2 3" key="1">
    <citation type="submission" date="2017-11" db="EMBL/GenBank/DDBJ databases">
        <title>De novo assembly and phasing of dikaryotic genomes from two isolates of Puccinia coronata f. sp. avenae, the causal agent of oat crown rust.</title>
        <authorList>
            <person name="Miller M.E."/>
            <person name="Zhang Y."/>
            <person name="Omidvar V."/>
            <person name="Sperschneider J."/>
            <person name="Schwessinger B."/>
            <person name="Raley C."/>
            <person name="Palmer J.M."/>
            <person name="Garnica D."/>
            <person name="Upadhyaya N."/>
            <person name="Rathjen J."/>
            <person name="Taylor J.M."/>
            <person name="Park R.F."/>
            <person name="Dodds P.N."/>
            <person name="Hirsch C.D."/>
            <person name="Kianian S.F."/>
            <person name="Figueroa M."/>
        </authorList>
    </citation>
    <scope>NUCLEOTIDE SEQUENCE [LARGE SCALE GENOMIC DNA]</scope>
    <source>
        <strain evidence="2">12NC29</strain>
    </source>
</reference>
<dbReference type="AlphaFoldDB" id="A0A2N5T679"/>
<feature type="compositionally biased region" description="Polar residues" evidence="1">
    <location>
        <begin position="65"/>
        <end position="74"/>
    </location>
</feature>
<organism evidence="2 3">
    <name type="scientific">Puccinia coronata f. sp. avenae</name>
    <dbReference type="NCBI Taxonomy" id="200324"/>
    <lineage>
        <taxon>Eukaryota</taxon>
        <taxon>Fungi</taxon>
        <taxon>Dikarya</taxon>
        <taxon>Basidiomycota</taxon>
        <taxon>Pucciniomycotina</taxon>
        <taxon>Pucciniomycetes</taxon>
        <taxon>Pucciniales</taxon>
        <taxon>Pucciniaceae</taxon>
        <taxon>Puccinia</taxon>
    </lineage>
</organism>
<keyword evidence="3" id="KW-1185">Reference proteome</keyword>